<dbReference type="Pfam" id="PF05901">
    <property type="entry name" value="Excalibur"/>
    <property type="match status" value="1"/>
</dbReference>
<evidence type="ECO:0000313" key="3">
    <source>
        <dbReference type="EMBL" id="NEA27138.1"/>
    </source>
</evidence>
<feature type="region of interest" description="Disordered" evidence="1">
    <location>
        <begin position="51"/>
        <end position="110"/>
    </location>
</feature>
<feature type="domain" description="Excalibur calcium-binding" evidence="2">
    <location>
        <begin position="25"/>
        <end position="62"/>
    </location>
</feature>
<feature type="compositionally biased region" description="Basic and acidic residues" evidence="1">
    <location>
        <begin position="51"/>
        <end position="63"/>
    </location>
</feature>
<sequence>MDCEPLNTAAPTSPEPSGEGGLDPRFATCAKANAAGYGPYVKGVDPEYAWYEDRDQDGIDCEPRSGGGPSSPIPSTSTPSEEPSTSGPGEMPSDSGPSEEPSEPGSSSGP</sequence>
<dbReference type="SMART" id="SM00894">
    <property type="entry name" value="Excalibur"/>
    <property type="match status" value="1"/>
</dbReference>
<evidence type="ECO:0000256" key="1">
    <source>
        <dbReference type="SAM" id="MobiDB-lite"/>
    </source>
</evidence>
<dbReference type="EMBL" id="JAAGLI010000878">
    <property type="protein sequence ID" value="NEA27138.1"/>
    <property type="molecule type" value="Genomic_DNA"/>
</dbReference>
<reference evidence="3 4" key="1">
    <citation type="submission" date="2020-01" db="EMBL/GenBank/DDBJ databases">
        <title>Insect and environment-associated Actinomycetes.</title>
        <authorList>
            <person name="Currrie C."/>
            <person name="Chevrette M."/>
            <person name="Carlson C."/>
            <person name="Stubbendieck R."/>
            <person name="Wendt-Pienkowski E."/>
        </authorList>
    </citation>
    <scope>NUCLEOTIDE SEQUENCE [LARGE SCALE GENOMIC DNA]</scope>
    <source>
        <strain evidence="3 4">SID10258</strain>
    </source>
</reference>
<proteinExistence type="predicted"/>
<feature type="region of interest" description="Disordered" evidence="1">
    <location>
        <begin position="1"/>
        <end position="25"/>
    </location>
</feature>
<evidence type="ECO:0000259" key="2">
    <source>
        <dbReference type="SMART" id="SM00894"/>
    </source>
</evidence>
<evidence type="ECO:0000313" key="4">
    <source>
        <dbReference type="Proteomes" id="UP000475532"/>
    </source>
</evidence>
<feature type="compositionally biased region" description="Low complexity" evidence="1">
    <location>
        <begin position="73"/>
        <end position="110"/>
    </location>
</feature>
<gene>
    <name evidence="3" type="ORF">G3I70_32260</name>
</gene>
<name>A0A6L9QPW8_9ACTN</name>
<dbReference type="Proteomes" id="UP000475532">
    <property type="component" value="Unassembled WGS sequence"/>
</dbReference>
<protein>
    <submittedName>
        <fullName evidence="3">Excalibur calcium-binding domain-containing protein</fullName>
    </submittedName>
</protein>
<dbReference type="InterPro" id="IPR008613">
    <property type="entry name" value="Excalibur_Ca-bd_domain"/>
</dbReference>
<dbReference type="AlphaFoldDB" id="A0A6L9QPW8"/>
<organism evidence="3 4">
    <name type="scientific">Actinomadura bangladeshensis</name>
    <dbReference type="NCBI Taxonomy" id="453573"/>
    <lineage>
        <taxon>Bacteria</taxon>
        <taxon>Bacillati</taxon>
        <taxon>Actinomycetota</taxon>
        <taxon>Actinomycetes</taxon>
        <taxon>Streptosporangiales</taxon>
        <taxon>Thermomonosporaceae</taxon>
        <taxon>Actinomadura</taxon>
    </lineage>
</organism>
<comment type="caution">
    <text evidence="3">The sequence shown here is derived from an EMBL/GenBank/DDBJ whole genome shotgun (WGS) entry which is preliminary data.</text>
</comment>
<accession>A0A6L9QPW8</accession>